<accession>A0ABT2JKF5</accession>
<comment type="caution">
    <text evidence="3">The sequence shown here is derived from an EMBL/GenBank/DDBJ whole genome shotgun (WGS) entry which is preliminary data.</text>
</comment>
<feature type="domain" description="GmrSD restriction endonucleases C-terminal" evidence="2">
    <location>
        <begin position="107"/>
        <end position="208"/>
    </location>
</feature>
<dbReference type="Pfam" id="PF07510">
    <property type="entry name" value="GmrSD_C"/>
    <property type="match status" value="1"/>
</dbReference>
<dbReference type="EMBL" id="JAFFZE010000028">
    <property type="protein sequence ID" value="MCT2587784.1"/>
    <property type="molecule type" value="Genomic_DNA"/>
</dbReference>
<dbReference type="PROSITE" id="PS51257">
    <property type="entry name" value="PROKAR_LIPOPROTEIN"/>
    <property type="match status" value="1"/>
</dbReference>
<reference evidence="3 4" key="1">
    <citation type="submission" date="2021-02" db="EMBL/GenBank/DDBJ databases">
        <title>Actinophytocola xerophila sp. nov., isolated from soil of cotton cropping field.</title>
        <authorList>
            <person name="Huang R."/>
            <person name="Chen X."/>
            <person name="Ge X."/>
            <person name="Liu W."/>
        </authorList>
    </citation>
    <scope>NUCLEOTIDE SEQUENCE [LARGE SCALE GENOMIC DNA]</scope>
    <source>
        <strain evidence="3 4">S1-96</strain>
    </source>
</reference>
<keyword evidence="3" id="KW-0540">Nuclease</keyword>
<dbReference type="RefSeq" id="WP_260195695.1">
    <property type="nucleotide sequence ID" value="NZ_JAFFZE010000028.1"/>
</dbReference>
<dbReference type="Proteomes" id="UP001156441">
    <property type="component" value="Unassembled WGS sequence"/>
</dbReference>
<evidence type="ECO:0000313" key="3">
    <source>
        <dbReference type="EMBL" id="MCT2587784.1"/>
    </source>
</evidence>
<name>A0ABT2JKF5_9PSEU</name>
<keyword evidence="3" id="KW-0255">Endonuclease</keyword>
<evidence type="ECO:0000259" key="2">
    <source>
        <dbReference type="Pfam" id="PF07510"/>
    </source>
</evidence>
<gene>
    <name evidence="3" type="ORF">JT362_32180</name>
</gene>
<feature type="chain" id="PRO_5046428629" evidence="1">
    <location>
        <begin position="23"/>
        <end position="220"/>
    </location>
</feature>
<dbReference type="GO" id="GO:0004519">
    <property type="term" value="F:endonuclease activity"/>
    <property type="evidence" value="ECO:0007669"/>
    <property type="project" value="UniProtKB-KW"/>
</dbReference>
<protein>
    <submittedName>
        <fullName evidence="3">HNH endonuclease</fullName>
    </submittedName>
</protein>
<dbReference type="PANTHER" id="PTHR24094">
    <property type="entry name" value="SECRETED PROTEIN"/>
    <property type="match status" value="1"/>
</dbReference>
<keyword evidence="1" id="KW-0732">Signal</keyword>
<feature type="signal peptide" evidence="1">
    <location>
        <begin position="1"/>
        <end position="22"/>
    </location>
</feature>
<proteinExistence type="predicted"/>
<evidence type="ECO:0000256" key="1">
    <source>
        <dbReference type="SAM" id="SignalP"/>
    </source>
</evidence>
<keyword evidence="4" id="KW-1185">Reference proteome</keyword>
<sequence length="220" mass="23386">MSTARTTVLTGLAALTATAALAVTGCLPTLTTTPNAAGETAALDVLPVHPENTTAPYDRDAWGDWTSHGRGCDTREIVLTEQSTGTRPGADCRPVCPATGPACWHSPYDNVRLRDPSQVHIDHRVPLAEAHRSGGADWTEGERERFANDPANLVAASASSNTAKGDGDPTRWKPDNVAEWCGYATAYITTKHTYRLSVDRRERDALAAMLATCTEQGGGA</sequence>
<organism evidence="3 4">
    <name type="scientific">Actinophytocola gossypii</name>
    <dbReference type="NCBI Taxonomy" id="2812003"/>
    <lineage>
        <taxon>Bacteria</taxon>
        <taxon>Bacillati</taxon>
        <taxon>Actinomycetota</taxon>
        <taxon>Actinomycetes</taxon>
        <taxon>Pseudonocardiales</taxon>
        <taxon>Pseudonocardiaceae</taxon>
    </lineage>
</organism>
<dbReference type="InterPro" id="IPR011089">
    <property type="entry name" value="GmrSD_C"/>
</dbReference>
<keyword evidence="3" id="KW-0378">Hydrolase</keyword>
<dbReference type="Gene3D" id="1.10.30.50">
    <property type="match status" value="1"/>
</dbReference>
<evidence type="ECO:0000313" key="4">
    <source>
        <dbReference type="Proteomes" id="UP001156441"/>
    </source>
</evidence>
<dbReference type="PANTHER" id="PTHR24094:SF15">
    <property type="entry name" value="AMP-DEPENDENT SYNTHETASE_LIGASE DOMAIN-CONTAINING PROTEIN-RELATED"/>
    <property type="match status" value="1"/>
</dbReference>